<accession>A0AA36FR87</accession>
<keyword evidence="2" id="KW-1185">Reference proteome</keyword>
<dbReference type="Proteomes" id="UP001177023">
    <property type="component" value="Unassembled WGS sequence"/>
</dbReference>
<feature type="non-terminal residue" evidence="1">
    <location>
        <position position="89"/>
    </location>
</feature>
<dbReference type="AlphaFoldDB" id="A0AA36FR87"/>
<reference evidence="1" key="1">
    <citation type="submission" date="2023-06" db="EMBL/GenBank/DDBJ databases">
        <authorList>
            <person name="Delattre M."/>
        </authorList>
    </citation>
    <scope>NUCLEOTIDE SEQUENCE</scope>
    <source>
        <strain evidence="1">AF72</strain>
    </source>
</reference>
<comment type="caution">
    <text evidence="1">The sequence shown here is derived from an EMBL/GenBank/DDBJ whole genome shotgun (WGS) entry which is preliminary data.</text>
</comment>
<dbReference type="EMBL" id="CATQJA010000758">
    <property type="protein sequence ID" value="CAJ0563917.1"/>
    <property type="molecule type" value="Genomic_DNA"/>
</dbReference>
<proteinExistence type="predicted"/>
<protein>
    <submittedName>
        <fullName evidence="1">Uncharacterized protein</fullName>
    </submittedName>
</protein>
<feature type="non-terminal residue" evidence="1">
    <location>
        <position position="1"/>
    </location>
</feature>
<gene>
    <name evidence="1" type="ORF">MSPICULIGERA_LOCUS2619</name>
</gene>
<evidence type="ECO:0000313" key="2">
    <source>
        <dbReference type="Proteomes" id="UP001177023"/>
    </source>
</evidence>
<evidence type="ECO:0000313" key="1">
    <source>
        <dbReference type="EMBL" id="CAJ0563917.1"/>
    </source>
</evidence>
<organism evidence="1 2">
    <name type="scientific">Mesorhabditis spiculigera</name>
    <dbReference type="NCBI Taxonomy" id="96644"/>
    <lineage>
        <taxon>Eukaryota</taxon>
        <taxon>Metazoa</taxon>
        <taxon>Ecdysozoa</taxon>
        <taxon>Nematoda</taxon>
        <taxon>Chromadorea</taxon>
        <taxon>Rhabditida</taxon>
        <taxon>Rhabditina</taxon>
        <taxon>Rhabditomorpha</taxon>
        <taxon>Rhabditoidea</taxon>
        <taxon>Rhabditidae</taxon>
        <taxon>Mesorhabditinae</taxon>
        <taxon>Mesorhabditis</taxon>
    </lineage>
</organism>
<sequence>EQPAGHIVANLKDGSWDTVRHGNYPVACVGLKTPTRCTSTEFIGEPVPPCDPEWLPSTNVEPHLYVLMVTARFNYTKEPFINYSLYLNR</sequence>
<name>A0AA36FR87_9BILA</name>